<feature type="domain" description="NADH-Ubiquinone oxidoreductase (complex I) chain 5 N-terminal" evidence="7">
    <location>
        <begin position="73"/>
        <end position="123"/>
    </location>
</feature>
<feature type="transmembrane region" description="Helical" evidence="5">
    <location>
        <begin position="93"/>
        <end position="110"/>
    </location>
</feature>
<feature type="transmembrane region" description="Helical" evidence="5">
    <location>
        <begin position="479"/>
        <end position="498"/>
    </location>
</feature>
<comment type="subcellular location">
    <subcellularLocation>
        <location evidence="1">Membrane</location>
        <topology evidence="1">Multi-pass membrane protein</topology>
    </subcellularLocation>
</comment>
<dbReference type="GO" id="GO:0015990">
    <property type="term" value="P:electron transport coupled proton transport"/>
    <property type="evidence" value="ECO:0007669"/>
    <property type="project" value="TreeGrafter"/>
</dbReference>
<dbReference type="PANTHER" id="PTHR42829">
    <property type="entry name" value="NADH-UBIQUINONE OXIDOREDUCTASE CHAIN 5"/>
    <property type="match status" value="1"/>
</dbReference>
<dbReference type="NCBIfam" id="NF005141">
    <property type="entry name" value="PRK06590.1"/>
    <property type="match status" value="1"/>
</dbReference>
<dbReference type="PANTHER" id="PTHR42829:SF2">
    <property type="entry name" value="NADH-UBIQUINONE OXIDOREDUCTASE CHAIN 5"/>
    <property type="match status" value="1"/>
</dbReference>
<evidence type="ECO:0000256" key="5">
    <source>
        <dbReference type="SAM" id="Phobius"/>
    </source>
</evidence>
<dbReference type="GO" id="GO:0008137">
    <property type="term" value="F:NADH dehydrogenase (ubiquinone) activity"/>
    <property type="evidence" value="ECO:0007669"/>
    <property type="project" value="InterPro"/>
</dbReference>
<dbReference type="Pfam" id="PF00662">
    <property type="entry name" value="Proton_antipo_N"/>
    <property type="match status" value="1"/>
</dbReference>
<evidence type="ECO:0008006" key="9">
    <source>
        <dbReference type="Google" id="ProtNLM"/>
    </source>
</evidence>
<proteinExistence type="predicted"/>
<dbReference type="PRINTS" id="PR01434">
    <property type="entry name" value="NADHDHGNASE5"/>
</dbReference>
<evidence type="ECO:0000256" key="4">
    <source>
        <dbReference type="ARBA" id="ARBA00023136"/>
    </source>
</evidence>
<dbReference type="GO" id="GO:0003954">
    <property type="term" value="F:NADH dehydrogenase activity"/>
    <property type="evidence" value="ECO:0007669"/>
    <property type="project" value="TreeGrafter"/>
</dbReference>
<sequence>MLVITEGLVWLIIALPIISFLVNGVLVRAFIGSNSRYAGYITIAAIGASFVLSLLALATVMSDGPLDFETHHWIFIGGMNLSFGLILDQLSAIMLLVVSGISLLVQIYGQAYMDGDKSYTRYFAYMSLFTASMLGLVLARNMIQIFVFWELVGVSSYLLIGFWMDRPSAAAAAKKAFIMTRFGDFGFLLGILYLYSIHPSYMDVEVLYQALEGHQIAASVATWVALGLFAGAVGKSAQFPLHSWLPDAMEGPTSVSALIHSATMVTAGVFLIARFFPLFEHSNVMTLVALIGGFTAVFAATMGLVANDIKRVLAYSTISQLGYMVLALGVGAYAPAIFHLFTHAFFKAALFLGAGSVHHAAGTFNMKYMGGLKRHMPWTYWGMIIASLSLAGLFPFSGFWSKDEILGHASEVGTTTGNIVLALGLIAALMTAFYMFRAIFLTFHGEWNGGGEQEEADAQLSGDPPPVGNTPSHLGESPWMMIGPVTLLAILSIFIGFFSNPVVEVASIDKHAFAHFVTVENEAVFPVDEYGDHKAAKHAGAEPKFNFVVAAISSLLALIGITLAYAMYIKSWILPSSIGARFRPLYNLMFRKYYFDELYENIVVAKGFYKYLADGLRWFDEHWVDNVNIHLSNWVARIGKSGVLIQNGQTQTYAVGMVIGVVAIAAGFLLWG</sequence>
<name>A0A381QCN1_9ZZZZ</name>
<feature type="transmembrane region" description="Helical" evidence="5">
    <location>
        <begin position="288"/>
        <end position="309"/>
    </location>
</feature>
<dbReference type="AlphaFoldDB" id="A0A381QCN1"/>
<feature type="transmembrane region" description="Helical" evidence="5">
    <location>
        <begin position="145"/>
        <end position="164"/>
    </location>
</feature>
<dbReference type="NCBIfam" id="TIGR01974">
    <property type="entry name" value="NDH_I_L"/>
    <property type="match status" value="1"/>
</dbReference>
<feature type="transmembrane region" description="Helical" evidence="5">
    <location>
        <begin position="37"/>
        <end position="58"/>
    </location>
</feature>
<gene>
    <name evidence="8" type="ORF">METZ01_LOCUS29945</name>
</gene>
<feature type="transmembrane region" description="Helical" evidence="5">
    <location>
        <begin position="378"/>
        <end position="399"/>
    </location>
</feature>
<evidence type="ECO:0000256" key="2">
    <source>
        <dbReference type="ARBA" id="ARBA00022692"/>
    </source>
</evidence>
<keyword evidence="2 5" id="KW-0812">Transmembrane</keyword>
<reference evidence="8" key="1">
    <citation type="submission" date="2018-05" db="EMBL/GenBank/DDBJ databases">
        <authorList>
            <person name="Lanie J.A."/>
            <person name="Ng W.-L."/>
            <person name="Kazmierczak K.M."/>
            <person name="Andrzejewski T.M."/>
            <person name="Davidsen T.M."/>
            <person name="Wayne K.J."/>
            <person name="Tettelin H."/>
            <person name="Glass J.I."/>
            <person name="Rusch D."/>
            <person name="Podicherti R."/>
            <person name="Tsui H.-C.T."/>
            <person name="Winkler M.E."/>
        </authorList>
    </citation>
    <scope>NUCLEOTIDE SEQUENCE</scope>
</reference>
<evidence type="ECO:0000256" key="1">
    <source>
        <dbReference type="ARBA" id="ARBA00004141"/>
    </source>
</evidence>
<feature type="transmembrane region" description="Helical" evidence="5">
    <location>
        <begin position="176"/>
        <end position="196"/>
    </location>
</feature>
<evidence type="ECO:0000313" key="8">
    <source>
        <dbReference type="EMBL" id="SUZ77091.1"/>
    </source>
</evidence>
<keyword evidence="4 5" id="KW-0472">Membrane</keyword>
<dbReference type="GO" id="GO:0016020">
    <property type="term" value="C:membrane"/>
    <property type="evidence" value="ECO:0007669"/>
    <property type="project" value="UniProtKB-SubCell"/>
</dbReference>
<dbReference type="PRINTS" id="PR01435">
    <property type="entry name" value="NPOXDRDTASE5"/>
</dbReference>
<accession>A0A381QCN1</accession>
<dbReference type="EMBL" id="UINC01001303">
    <property type="protein sequence ID" value="SUZ77091.1"/>
    <property type="molecule type" value="Genomic_DNA"/>
</dbReference>
<feature type="transmembrane region" description="Helical" evidence="5">
    <location>
        <begin position="321"/>
        <end position="342"/>
    </location>
</feature>
<feature type="transmembrane region" description="Helical" evidence="5">
    <location>
        <begin position="419"/>
        <end position="436"/>
    </location>
</feature>
<dbReference type="Gene3D" id="1.20.5.2700">
    <property type="match status" value="1"/>
</dbReference>
<organism evidence="8">
    <name type="scientific">marine metagenome</name>
    <dbReference type="NCBI Taxonomy" id="408172"/>
    <lineage>
        <taxon>unclassified sequences</taxon>
        <taxon>metagenomes</taxon>
        <taxon>ecological metagenomes</taxon>
    </lineage>
</organism>
<protein>
    <recommendedName>
        <fullName evidence="9">NADH:quinone oxidoreductase/Mrp antiporter membrane subunit domain-containing protein</fullName>
    </recommendedName>
</protein>
<dbReference type="InterPro" id="IPR001516">
    <property type="entry name" value="Proton_antipo_N"/>
</dbReference>
<dbReference type="InterPro" id="IPR003945">
    <property type="entry name" value="NU5C-like"/>
</dbReference>
<dbReference type="GO" id="GO:0042773">
    <property type="term" value="P:ATP synthesis coupled electron transport"/>
    <property type="evidence" value="ECO:0007669"/>
    <property type="project" value="InterPro"/>
</dbReference>
<feature type="transmembrane region" description="Helical" evidence="5">
    <location>
        <begin position="216"/>
        <end position="234"/>
    </location>
</feature>
<feature type="transmembrane region" description="Helical" evidence="5">
    <location>
        <begin position="255"/>
        <end position="276"/>
    </location>
</feature>
<evidence type="ECO:0000256" key="3">
    <source>
        <dbReference type="ARBA" id="ARBA00022989"/>
    </source>
</evidence>
<feature type="transmembrane region" description="Helical" evidence="5">
    <location>
        <begin position="547"/>
        <end position="568"/>
    </location>
</feature>
<feature type="transmembrane region" description="Helical" evidence="5">
    <location>
        <begin position="653"/>
        <end position="671"/>
    </location>
</feature>
<dbReference type="InterPro" id="IPR001750">
    <property type="entry name" value="ND/Mrp_TM"/>
</dbReference>
<dbReference type="Pfam" id="PF00361">
    <property type="entry name" value="Proton_antipo_M"/>
    <property type="match status" value="1"/>
</dbReference>
<feature type="domain" description="NADH:quinone oxidoreductase/Mrp antiporter transmembrane" evidence="6">
    <location>
        <begin position="139"/>
        <end position="420"/>
    </location>
</feature>
<feature type="transmembrane region" description="Helical" evidence="5">
    <location>
        <begin position="7"/>
        <end position="31"/>
    </location>
</feature>
<evidence type="ECO:0000259" key="7">
    <source>
        <dbReference type="Pfam" id="PF00662"/>
    </source>
</evidence>
<feature type="transmembrane region" description="Helical" evidence="5">
    <location>
        <begin position="122"/>
        <end position="139"/>
    </location>
</feature>
<evidence type="ECO:0000259" key="6">
    <source>
        <dbReference type="Pfam" id="PF00361"/>
    </source>
</evidence>
<keyword evidence="3 5" id="KW-1133">Transmembrane helix</keyword>
<dbReference type="InterPro" id="IPR018393">
    <property type="entry name" value="NADHpl_OxRdtase_5_subgr"/>
</dbReference>